<feature type="compositionally biased region" description="Basic and acidic residues" evidence="1">
    <location>
        <begin position="48"/>
        <end position="70"/>
    </location>
</feature>
<reference evidence="2" key="1">
    <citation type="submission" date="2020-02" db="EMBL/GenBank/DDBJ databases">
        <authorList>
            <person name="Meier V. D."/>
        </authorList>
    </citation>
    <scope>NUCLEOTIDE SEQUENCE</scope>
    <source>
        <strain evidence="2">AVDCRST_MAG67</strain>
    </source>
</reference>
<gene>
    <name evidence="2" type="ORF">AVDCRST_MAG67-3772</name>
</gene>
<accession>A0A6J4TNW7</accession>
<dbReference type="EMBL" id="CADCVQ010000157">
    <property type="protein sequence ID" value="CAA9527159.1"/>
    <property type="molecule type" value="Genomic_DNA"/>
</dbReference>
<feature type="non-terminal residue" evidence="2">
    <location>
        <position position="93"/>
    </location>
</feature>
<evidence type="ECO:0000313" key="2">
    <source>
        <dbReference type="EMBL" id="CAA9527159.1"/>
    </source>
</evidence>
<dbReference type="GO" id="GO:0016787">
    <property type="term" value="F:hydrolase activity"/>
    <property type="evidence" value="ECO:0007669"/>
    <property type="project" value="UniProtKB-KW"/>
</dbReference>
<sequence>GPDHPHRHHRGSRRSKGGGRRCRRQGRARPRRWTRRRGCRRRHRLHLRQGDRVGHPPAGDEGRDHLDPVARLRPHRGVRLLRPRRRPARLLPL</sequence>
<name>A0A6J4TNW7_9ACTN</name>
<proteinExistence type="predicted"/>
<feature type="region of interest" description="Disordered" evidence="1">
    <location>
        <begin position="1"/>
        <end position="71"/>
    </location>
</feature>
<keyword evidence="2" id="KW-0378">Hydrolase</keyword>
<evidence type="ECO:0000256" key="1">
    <source>
        <dbReference type="SAM" id="MobiDB-lite"/>
    </source>
</evidence>
<dbReference type="AlphaFoldDB" id="A0A6J4TNW7"/>
<feature type="compositionally biased region" description="Basic residues" evidence="1">
    <location>
        <begin position="1"/>
        <end position="47"/>
    </location>
</feature>
<feature type="non-terminal residue" evidence="2">
    <location>
        <position position="1"/>
    </location>
</feature>
<dbReference type="EC" id="3.6.3.14" evidence="2"/>
<organism evidence="2">
    <name type="scientific">uncultured Solirubrobacteraceae bacterium</name>
    <dbReference type="NCBI Taxonomy" id="1162706"/>
    <lineage>
        <taxon>Bacteria</taxon>
        <taxon>Bacillati</taxon>
        <taxon>Actinomycetota</taxon>
        <taxon>Thermoleophilia</taxon>
        <taxon>Solirubrobacterales</taxon>
        <taxon>Solirubrobacteraceae</taxon>
        <taxon>environmental samples</taxon>
    </lineage>
</organism>
<protein>
    <submittedName>
        <fullName evidence="2">ATP synthase F0 sector subunit c</fullName>
        <ecNumber evidence="2">3.6.3.14</ecNumber>
    </submittedName>
</protein>